<reference evidence="5 6" key="1">
    <citation type="journal article" date="2019" name="Int. J. Syst. Evol. Microbiol.">
        <title>The Global Catalogue of Microorganisms (GCM) 10K type strain sequencing project: providing services to taxonomists for standard genome sequencing and annotation.</title>
        <authorList>
            <consortium name="The Broad Institute Genomics Platform"/>
            <consortium name="The Broad Institute Genome Sequencing Center for Infectious Disease"/>
            <person name="Wu L."/>
            <person name="Ma J."/>
        </authorList>
    </citation>
    <scope>NUCLEOTIDE SEQUENCE [LARGE SCALE GENOMIC DNA]</scope>
    <source>
        <strain evidence="5 6">JCM 14718</strain>
    </source>
</reference>
<dbReference type="InterPro" id="IPR036390">
    <property type="entry name" value="WH_DNA-bd_sf"/>
</dbReference>
<evidence type="ECO:0000256" key="1">
    <source>
        <dbReference type="ARBA" id="ARBA00023015"/>
    </source>
</evidence>
<dbReference type="SUPFAM" id="SSF48008">
    <property type="entry name" value="GntR ligand-binding domain-like"/>
    <property type="match status" value="1"/>
</dbReference>
<dbReference type="RefSeq" id="WP_344314719.1">
    <property type="nucleotide sequence ID" value="NZ_BAAANY010000038.1"/>
</dbReference>
<dbReference type="InterPro" id="IPR011711">
    <property type="entry name" value="GntR_C"/>
</dbReference>
<dbReference type="Pfam" id="PF07729">
    <property type="entry name" value="FCD"/>
    <property type="match status" value="1"/>
</dbReference>
<dbReference type="EMBL" id="BAAANY010000038">
    <property type="protein sequence ID" value="GAA1713741.1"/>
    <property type="molecule type" value="Genomic_DNA"/>
</dbReference>
<protein>
    <submittedName>
        <fullName evidence="5">FadR/GntR family transcriptional regulator</fullName>
    </submittedName>
</protein>
<dbReference type="PANTHER" id="PTHR43537">
    <property type="entry name" value="TRANSCRIPTIONAL REGULATOR, GNTR FAMILY"/>
    <property type="match status" value="1"/>
</dbReference>
<dbReference type="SMART" id="SM00345">
    <property type="entry name" value="HTH_GNTR"/>
    <property type="match status" value="1"/>
</dbReference>
<keyword evidence="3" id="KW-0804">Transcription</keyword>
<evidence type="ECO:0000313" key="6">
    <source>
        <dbReference type="Proteomes" id="UP001500618"/>
    </source>
</evidence>
<dbReference type="Gene3D" id="1.20.120.530">
    <property type="entry name" value="GntR ligand-binding domain-like"/>
    <property type="match status" value="1"/>
</dbReference>
<sequence length="224" mass="24836">MAGTEPITLSERLVTGLLDLITDQHLGPGDPMPTVRDLAARFSVTPPTMREALRRLQATDAVQLRHGSGVYVGRGIFRTLLPNPNSAPIQDDMVLQLVEARLIIEPGIAALSAQHRSDDDLAQLELALDTALQDRTDAKPHLNFHRELAHACGNQVLFEVVDSLLAVRGREQRMVRLLIDDRRRDYDQHQAIFAAVRAGDATGAERLTRDHLRQLRSDIAARIA</sequence>
<evidence type="ECO:0000256" key="2">
    <source>
        <dbReference type="ARBA" id="ARBA00023125"/>
    </source>
</evidence>
<dbReference type="PROSITE" id="PS50949">
    <property type="entry name" value="HTH_GNTR"/>
    <property type="match status" value="1"/>
</dbReference>
<keyword evidence="2" id="KW-0238">DNA-binding</keyword>
<name>A0ABN2IXJ6_9ACTN</name>
<gene>
    <name evidence="5" type="ORF">GCM10009765_73520</name>
</gene>
<dbReference type="InterPro" id="IPR000524">
    <property type="entry name" value="Tscrpt_reg_HTH_GntR"/>
</dbReference>
<evidence type="ECO:0000313" key="5">
    <source>
        <dbReference type="EMBL" id="GAA1713741.1"/>
    </source>
</evidence>
<dbReference type="SMART" id="SM00895">
    <property type="entry name" value="FCD"/>
    <property type="match status" value="1"/>
</dbReference>
<dbReference type="SUPFAM" id="SSF46785">
    <property type="entry name" value="Winged helix' DNA-binding domain"/>
    <property type="match status" value="1"/>
</dbReference>
<keyword evidence="1" id="KW-0805">Transcription regulation</keyword>
<accession>A0ABN2IXJ6</accession>
<feature type="domain" description="HTH gntR-type" evidence="4">
    <location>
        <begin position="7"/>
        <end position="75"/>
    </location>
</feature>
<keyword evidence="6" id="KW-1185">Reference proteome</keyword>
<dbReference type="Proteomes" id="UP001500618">
    <property type="component" value="Unassembled WGS sequence"/>
</dbReference>
<dbReference type="InterPro" id="IPR008920">
    <property type="entry name" value="TF_FadR/GntR_C"/>
</dbReference>
<dbReference type="PANTHER" id="PTHR43537:SF5">
    <property type="entry name" value="UXU OPERON TRANSCRIPTIONAL REGULATOR"/>
    <property type="match status" value="1"/>
</dbReference>
<dbReference type="Gene3D" id="1.10.10.10">
    <property type="entry name" value="Winged helix-like DNA-binding domain superfamily/Winged helix DNA-binding domain"/>
    <property type="match status" value="1"/>
</dbReference>
<dbReference type="CDD" id="cd07377">
    <property type="entry name" value="WHTH_GntR"/>
    <property type="match status" value="1"/>
</dbReference>
<evidence type="ECO:0000259" key="4">
    <source>
        <dbReference type="PROSITE" id="PS50949"/>
    </source>
</evidence>
<dbReference type="Pfam" id="PF00392">
    <property type="entry name" value="GntR"/>
    <property type="match status" value="1"/>
</dbReference>
<proteinExistence type="predicted"/>
<organism evidence="5 6">
    <name type="scientific">Fodinicola feengrottensis</name>
    <dbReference type="NCBI Taxonomy" id="435914"/>
    <lineage>
        <taxon>Bacteria</taxon>
        <taxon>Bacillati</taxon>
        <taxon>Actinomycetota</taxon>
        <taxon>Actinomycetes</taxon>
        <taxon>Mycobacteriales</taxon>
        <taxon>Fodinicola</taxon>
    </lineage>
</organism>
<evidence type="ECO:0000256" key="3">
    <source>
        <dbReference type="ARBA" id="ARBA00023163"/>
    </source>
</evidence>
<dbReference type="InterPro" id="IPR036388">
    <property type="entry name" value="WH-like_DNA-bd_sf"/>
</dbReference>
<comment type="caution">
    <text evidence="5">The sequence shown here is derived from an EMBL/GenBank/DDBJ whole genome shotgun (WGS) entry which is preliminary data.</text>
</comment>